<dbReference type="SUPFAM" id="SSF52540">
    <property type="entry name" value="P-loop containing nucleoside triphosphate hydrolases"/>
    <property type="match status" value="1"/>
</dbReference>
<dbReference type="SMART" id="SM00382">
    <property type="entry name" value="AAA"/>
    <property type="match status" value="1"/>
</dbReference>
<evidence type="ECO:0000313" key="3">
    <source>
        <dbReference type="Proteomes" id="UP000325641"/>
    </source>
</evidence>
<organism evidence="2 3">
    <name type="scientific">Bradyrhizobium betae</name>
    <dbReference type="NCBI Taxonomy" id="244734"/>
    <lineage>
        <taxon>Bacteria</taxon>
        <taxon>Pseudomonadati</taxon>
        <taxon>Pseudomonadota</taxon>
        <taxon>Alphaproteobacteria</taxon>
        <taxon>Hyphomicrobiales</taxon>
        <taxon>Nitrobacteraceae</taxon>
        <taxon>Bradyrhizobium</taxon>
    </lineage>
</organism>
<dbReference type="Gene3D" id="3.40.50.300">
    <property type="entry name" value="P-loop containing nucleotide triphosphate hydrolases"/>
    <property type="match status" value="1"/>
</dbReference>
<dbReference type="Proteomes" id="UP000325641">
    <property type="component" value="Chromosome"/>
</dbReference>
<evidence type="ECO:0000313" key="2">
    <source>
        <dbReference type="EMBL" id="QFI72687.1"/>
    </source>
</evidence>
<reference evidence="3" key="1">
    <citation type="submission" date="2019-10" db="EMBL/GenBank/DDBJ databases">
        <title>Complete Genome Sequence of Bradyrhizobium betae type strain PL7HG1T.</title>
        <authorList>
            <person name="Bromfield E.S.P."/>
            <person name="Cloutier S."/>
        </authorList>
    </citation>
    <scope>NUCLEOTIDE SEQUENCE [LARGE SCALE GENOMIC DNA]</scope>
    <source>
        <strain evidence="3">PL7HG1</strain>
    </source>
</reference>
<gene>
    <name evidence="2" type="ORF">F8237_09955</name>
</gene>
<dbReference type="InterPro" id="IPR011704">
    <property type="entry name" value="ATPase_dyneun-rel_AAA"/>
</dbReference>
<dbReference type="AlphaFoldDB" id="A0A5P6P2V5"/>
<feature type="domain" description="AAA+ ATPase" evidence="1">
    <location>
        <begin position="32"/>
        <end position="194"/>
    </location>
</feature>
<proteinExistence type="predicted"/>
<dbReference type="KEGG" id="bbet:F8237_09955"/>
<dbReference type="InterPro" id="IPR050764">
    <property type="entry name" value="CbbQ/NirQ/NorQ/GpvN"/>
</dbReference>
<dbReference type="EMBL" id="CP044543">
    <property type="protein sequence ID" value="QFI72687.1"/>
    <property type="molecule type" value="Genomic_DNA"/>
</dbReference>
<dbReference type="GO" id="GO:0016887">
    <property type="term" value="F:ATP hydrolysis activity"/>
    <property type="evidence" value="ECO:0007669"/>
    <property type="project" value="InterPro"/>
</dbReference>
<evidence type="ECO:0000259" key="1">
    <source>
        <dbReference type="SMART" id="SM00382"/>
    </source>
</evidence>
<dbReference type="Pfam" id="PF07728">
    <property type="entry name" value="AAA_5"/>
    <property type="match status" value="1"/>
</dbReference>
<accession>A0A5P6P2V5</accession>
<dbReference type="GO" id="GO:0005524">
    <property type="term" value="F:ATP binding"/>
    <property type="evidence" value="ECO:0007669"/>
    <property type="project" value="InterPro"/>
</dbReference>
<dbReference type="InterPro" id="IPR027417">
    <property type="entry name" value="P-loop_NTPase"/>
</dbReference>
<dbReference type="InterPro" id="IPR003593">
    <property type="entry name" value="AAA+_ATPase"/>
</dbReference>
<dbReference type="RefSeq" id="WP_151644173.1">
    <property type="nucleotide sequence ID" value="NZ_CP044543.1"/>
</dbReference>
<dbReference type="PANTHER" id="PTHR42759:SF1">
    <property type="entry name" value="MAGNESIUM-CHELATASE SUBUNIT CHLD"/>
    <property type="match status" value="1"/>
</dbReference>
<name>A0A5P6P2V5_9BRAD</name>
<dbReference type="CDD" id="cd00009">
    <property type="entry name" value="AAA"/>
    <property type="match status" value="1"/>
</dbReference>
<sequence length="288" mass="32094">MKNRDEIAQALAASGYIADANLATAISLMQLLRRPLLLEGEAGVGKTEVAKALAKVHATELIRLQCYEGLDQSSALYEWNYQRQLLTIQAHRGADSIEDQVFSEKYLLERPLLAAIRRPKAPVLLIDEIDRADDEFEAFLLELLSDFQVSIPELGTIPAVTIPHVVLTSNGTRELSDALRRRCLYHYVDYPDVDRETRIILARVAGASPSLSFQIARMVEGVRKEELRKVPGVAETLDWAAALVGLDVRDLHDAPETVHETLICLLKTHEDRARATPEVTQRLLGKVA</sequence>
<dbReference type="OrthoDB" id="9783370at2"/>
<dbReference type="PANTHER" id="PTHR42759">
    <property type="entry name" value="MOXR FAMILY PROTEIN"/>
    <property type="match status" value="1"/>
</dbReference>
<protein>
    <submittedName>
        <fullName evidence="2">MoxR family ATPase</fullName>
    </submittedName>
</protein>